<name>A0A135L3X0_9BACI</name>
<feature type="transmembrane region" description="Helical" evidence="1">
    <location>
        <begin position="6"/>
        <end position="22"/>
    </location>
</feature>
<keyword evidence="1" id="KW-0472">Membrane</keyword>
<dbReference type="RefSeq" id="WP_068724331.1">
    <property type="nucleotide sequence ID" value="NZ_LSKU01000001.1"/>
</dbReference>
<evidence type="ECO:0000313" key="3">
    <source>
        <dbReference type="EMBL" id="KXG43611.1"/>
    </source>
</evidence>
<dbReference type="Pfam" id="PF00753">
    <property type="entry name" value="Lactamase_B"/>
    <property type="match status" value="1"/>
</dbReference>
<dbReference type="OrthoDB" id="2696637at2"/>
<dbReference type="PANTHER" id="PTHR30619">
    <property type="entry name" value="DNA INTERNALIZATION/COMPETENCE PROTEIN COMEC/REC2"/>
    <property type="match status" value="1"/>
</dbReference>
<evidence type="ECO:0000259" key="2">
    <source>
        <dbReference type="Pfam" id="PF00753"/>
    </source>
</evidence>
<keyword evidence="1" id="KW-1133">Transmembrane helix</keyword>
<dbReference type="CDD" id="cd07731">
    <property type="entry name" value="ComA-like_MBL-fold"/>
    <property type="match status" value="1"/>
</dbReference>
<dbReference type="Gene3D" id="3.60.15.10">
    <property type="entry name" value="Ribonuclease Z/Hydroxyacylglutathione hydrolase-like"/>
    <property type="match status" value="1"/>
</dbReference>
<gene>
    <name evidence="3" type="ORF">U473_05980</name>
</gene>
<dbReference type="InterPro" id="IPR036866">
    <property type="entry name" value="RibonucZ/Hydroxyglut_hydro"/>
</dbReference>
<dbReference type="AlphaFoldDB" id="A0A135L3X0"/>
<dbReference type="STRING" id="1413211.U473_05980"/>
<keyword evidence="4" id="KW-1185">Reference proteome</keyword>
<dbReference type="PANTHER" id="PTHR30619:SF1">
    <property type="entry name" value="RECOMBINATION PROTEIN 2"/>
    <property type="match status" value="1"/>
</dbReference>
<evidence type="ECO:0000256" key="1">
    <source>
        <dbReference type="SAM" id="Phobius"/>
    </source>
</evidence>
<accession>A0A135L3X0</accession>
<protein>
    <recommendedName>
        <fullName evidence="2">Metallo-beta-lactamase domain-containing protein</fullName>
    </recommendedName>
</protein>
<feature type="domain" description="Metallo-beta-lactamase" evidence="2">
    <location>
        <begin position="50"/>
        <end position="234"/>
    </location>
</feature>
<evidence type="ECO:0000313" key="4">
    <source>
        <dbReference type="Proteomes" id="UP000070352"/>
    </source>
</evidence>
<dbReference type="EMBL" id="LSKU01000001">
    <property type="protein sequence ID" value="KXG43611.1"/>
    <property type="molecule type" value="Genomic_DNA"/>
</dbReference>
<comment type="caution">
    <text evidence="3">The sequence shown here is derived from an EMBL/GenBank/DDBJ whole genome shotgun (WGS) entry which is preliminary data.</text>
</comment>
<organism evidence="3 4">
    <name type="scientific">Tepidibacillus decaturensis</name>
    <dbReference type="NCBI Taxonomy" id="1413211"/>
    <lineage>
        <taxon>Bacteria</taxon>
        <taxon>Bacillati</taxon>
        <taxon>Bacillota</taxon>
        <taxon>Bacilli</taxon>
        <taxon>Bacillales</taxon>
        <taxon>Bacillaceae</taxon>
        <taxon>Tepidibacillus</taxon>
    </lineage>
</organism>
<dbReference type="InterPro" id="IPR035681">
    <property type="entry name" value="ComA-like_MBL"/>
</dbReference>
<proteinExistence type="predicted"/>
<dbReference type="InterPro" id="IPR001279">
    <property type="entry name" value="Metallo-B-lactamas"/>
</dbReference>
<sequence length="283" mass="32170">MQFTIRVFTVILFIFAFIYIRLPDQKTVPSAKFIEIEPNEMLVSFLPLKQGEATLIQLSDREFYLIDTGSPECTEQLLTMLNQHGVGQLKGLILTNPSDDHFGGFNQILNQYSIQSIYIPELISSTFPIPSAYQKNKKIKAQDEIQINQNIKIVVLSPIEPLSLSPQANSLVFQLIHKDVQILFTSDINQEIEQRLLERYPLKSEILKVSDFGGVAGSDATFLEKVDAQVGIIFSSDRELYALSEDVLERLNESWMDVMILEKEGEVQILSNGTNYSLERVNY</sequence>
<reference evidence="3 4" key="1">
    <citation type="submission" date="2016-02" db="EMBL/GenBank/DDBJ databases">
        <title>Draft Genome for Tepidibacillus decaturensis nov. sp. Strain Z9, an Anaerobic, Moderately Thermophilic and Heterotrophic Bacterium from Deep Subsurface of the Illinois Basin, USA.</title>
        <authorList>
            <person name="Dong Y."/>
            <person name="Chang J.Y."/>
            <person name="Sanford R."/>
            <person name="Fouke B.W."/>
        </authorList>
    </citation>
    <scope>NUCLEOTIDE SEQUENCE [LARGE SCALE GENOMIC DNA]</scope>
    <source>
        <strain evidence="3 4">Z9</strain>
    </source>
</reference>
<dbReference type="Proteomes" id="UP000070352">
    <property type="component" value="Unassembled WGS sequence"/>
</dbReference>
<dbReference type="InterPro" id="IPR052159">
    <property type="entry name" value="Competence_DNA_uptake"/>
</dbReference>
<keyword evidence="1" id="KW-0812">Transmembrane</keyword>
<dbReference type="SUPFAM" id="SSF56281">
    <property type="entry name" value="Metallo-hydrolase/oxidoreductase"/>
    <property type="match status" value="1"/>
</dbReference>